<dbReference type="EMBL" id="UINC01141051">
    <property type="protein sequence ID" value="SVD28561.1"/>
    <property type="molecule type" value="Genomic_DNA"/>
</dbReference>
<sequence length="27" mass="3072">MMPLHYETREYSFGLLLRSQALVTASG</sequence>
<reference evidence="1" key="1">
    <citation type="submission" date="2018-05" db="EMBL/GenBank/DDBJ databases">
        <authorList>
            <person name="Lanie J.A."/>
            <person name="Ng W.-L."/>
            <person name="Kazmierczak K.M."/>
            <person name="Andrzejewski T.M."/>
            <person name="Davidsen T.M."/>
            <person name="Wayne K.J."/>
            <person name="Tettelin H."/>
            <person name="Glass J.I."/>
            <person name="Rusch D."/>
            <person name="Podicherti R."/>
            <person name="Tsui H.-C.T."/>
            <person name="Winkler M.E."/>
        </authorList>
    </citation>
    <scope>NUCLEOTIDE SEQUENCE</scope>
</reference>
<evidence type="ECO:0000313" key="1">
    <source>
        <dbReference type="EMBL" id="SVD28561.1"/>
    </source>
</evidence>
<dbReference type="AlphaFoldDB" id="A0A382U494"/>
<proteinExistence type="predicted"/>
<organism evidence="1">
    <name type="scientific">marine metagenome</name>
    <dbReference type="NCBI Taxonomy" id="408172"/>
    <lineage>
        <taxon>unclassified sequences</taxon>
        <taxon>metagenomes</taxon>
        <taxon>ecological metagenomes</taxon>
    </lineage>
</organism>
<name>A0A382U494_9ZZZZ</name>
<accession>A0A382U494</accession>
<gene>
    <name evidence="1" type="ORF">METZ01_LOCUS381415</name>
</gene>
<protein>
    <submittedName>
        <fullName evidence="1">Uncharacterized protein</fullName>
    </submittedName>
</protein>